<protein>
    <submittedName>
        <fullName evidence="2">Uncharacterized protein</fullName>
    </submittedName>
</protein>
<feature type="region of interest" description="Disordered" evidence="1">
    <location>
        <begin position="82"/>
        <end position="108"/>
    </location>
</feature>
<keyword evidence="3" id="KW-1185">Reference proteome</keyword>
<evidence type="ECO:0000256" key="1">
    <source>
        <dbReference type="SAM" id="MobiDB-lite"/>
    </source>
</evidence>
<feature type="region of interest" description="Disordered" evidence="1">
    <location>
        <begin position="410"/>
        <end position="467"/>
    </location>
</feature>
<evidence type="ECO:0000313" key="2">
    <source>
        <dbReference type="EMBL" id="KAK5781429.1"/>
    </source>
</evidence>
<comment type="caution">
    <text evidence="2">The sequence shown here is derived from an EMBL/GenBank/DDBJ whole genome shotgun (WGS) entry which is preliminary data.</text>
</comment>
<evidence type="ECO:0000313" key="3">
    <source>
        <dbReference type="Proteomes" id="UP001306508"/>
    </source>
</evidence>
<dbReference type="Proteomes" id="UP001306508">
    <property type="component" value="Unassembled WGS sequence"/>
</dbReference>
<feature type="compositionally biased region" description="Low complexity" evidence="1">
    <location>
        <begin position="622"/>
        <end position="644"/>
    </location>
</feature>
<feature type="compositionally biased region" description="Basic and acidic residues" evidence="1">
    <location>
        <begin position="410"/>
        <end position="427"/>
    </location>
</feature>
<dbReference type="EMBL" id="JAWIZZ010000036">
    <property type="protein sequence ID" value="KAK5781429.1"/>
    <property type="molecule type" value="Genomic_DNA"/>
</dbReference>
<feature type="compositionally biased region" description="Basic and acidic residues" evidence="1">
    <location>
        <begin position="647"/>
        <end position="661"/>
    </location>
</feature>
<dbReference type="AlphaFoldDB" id="A0AAN7W547"/>
<proteinExistence type="predicted"/>
<sequence length="998" mass="112203">MSRLDNNLAFKKISSKYGKVGFPMDTIPSLPFQSNSDHTILTNHQPDIKISDQLYDETVMTKYKSSSGINSPKGQVRFSIPASNNDCNNMNNNDYDSDSTFDTSSGSGRLVNASPNKIVFPRDLSDSESQPIIPSSINENTTINKHNENIKLLARMGIEGHLVDLQSKVMVNVPEEIWNFHHTRSHNKSHQKTKSMDETSLNHNPIISNNISNSNKGHHRSKSLQSIISQTLSEFNSFNDPNDSSFSVGNLTNSKFNDSQISQVSPLNYPSFNNSNPTLKTPIKSTSLYLASDSPINKHNVPIPLEISLPPFLSPKNQHKKRNSLIYDGESYSVYNEEDDNSLSLSSINKEEGDTLSSEILSDSLVSTSSIPSMTYNISFDANTIDPDSLLGIDGEANVNLKRQLRNLKKQKDNTINHKEKSNKIDPKILPPLPSIPQTQRTLKNNDTNHQLKEKTTKSNLLPPSKNTQHIDNVLLNQQSSEKICKYSLPDHSRLSKMIDEYNSPTNTLSPINEHIPNKNNNKSVNTDDYTSESLAILATPSKSIIIPDLDDILLSTPNSTLQSFTSTSNTNSSLKFFDQFEPLYQNKAIVSPINNSRSYGQLDTSFKFPPLLSQQPKTPVKQSYQKNNHNNNSNSNIQHQNQYTDNDYHRTPQDNTQVEKRRQKLLASHLSPNNRIGHSHKRSRSIHSMDFITPQKFLDVENLPPTPSLPFNATSTPPEKEPTAPRRSSLRLRESTGKKDKKAVQNNQLVSNIIISPETIGFNSPNSNNNSVSGHKFQSPIKPLSSFQSFLTPIKNENLIPNIHTDEVSKKQKSYNLLSPRRQLSNPGSNQSSSVNSQFSKISQLTQTTVATEISNNDIIAHNIDSNSSNNKANIFNDSYRVVRERQKDGRIVDVIILDDDSDMHNNNYTIKDKYRHRNTPNNSHENMLTNNHKENSAKLLAKNYKSSPKIKYNSNTRKEQIEHYTDLLEMCENTAMKAKQTIFELAGVSPSSKTNL</sequence>
<reference evidence="3" key="1">
    <citation type="submission" date="2023-07" db="EMBL/GenBank/DDBJ databases">
        <title>A draft genome of Kazachstania heterogenica Y-27499.</title>
        <authorList>
            <person name="Donic C."/>
            <person name="Kralova J.S."/>
            <person name="Fidel L."/>
            <person name="Ben-Dor S."/>
            <person name="Jung S."/>
        </authorList>
    </citation>
    <scope>NUCLEOTIDE SEQUENCE [LARGE SCALE GENOMIC DNA]</scope>
    <source>
        <strain evidence="3">Y27499</strain>
    </source>
</reference>
<feature type="compositionally biased region" description="Polar residues" evidence="1">
    <location>
        <begin position="458"/>
        <end position="467"/>
    </location>
</feature>
<feature type="compositionally biased region" description="Polar residues" evidence="1">
    <location>
        <begin position="436"/>
        <end position="449"/>
    </location>
</feature>
<organism evidence="2 3">
    <name type="scientific">Arxiozyma heterogenica</name>
    <dbReference type="NCBI Taxonomy" id="278026"/>
    <lineage>
        <taxon>Eukaryota</taxon>
        <taxon>Fungi</taxon>
        <taxon>Dikarya</taxon>
        <taxon>Ascomycota</taxon>
        <taxon>Saccharomycotina</taxon>
        <taxon>Saccharomycetes</taxon>
        <taxon>Saccharomycetales</taxon>
        <taxon>Saccharomycetaceae</taxon>
        <taxon>Arxiozyma</taxon>
    </lineage>
</organism>
<feature type="region of interest" description="Disordered" evidence="1">
    <location>
        <begin position="607"/>
        <end position="663"/>
    </location>
</feature>
<feature type="region of interest" description="Disordered" evidence="1">
    <location>
        <begin position="702"/>
        <end position="744"/>
    </location>
</feature>
<accession>A0AAN7W547</accession>
<gene>
    <name evidence="2" type="ORF">RI543_001272</name>
</gene>
<feature type="compositionally biased region" description="Low complexity" evidence="1">
    <location>
        <begin position="83"/>
        <end position="108"/>
    </location>
</feature>
<name>A0AAN7W547_9SACH</name>